<name>A0AAV2DK24_9ROSI</name>
<dbReference type="EMBL" id="OZ034816">
    <property type="protein sequence ID" value="CAL1374319.1"/>
    <property type="molecule type" value="Genomic_DNA"/>
</dbReference>
<reference evidence="1 2" key="1">
    <citation type="submission" date="2024-04" db="EMBL/GenBank/DDBJ databases">
        <authorList>
            <person name="Fracassetti M."/>
        </authorList>
    </citation>
    <scope>NUCLEOTIDE SEQUENCE [LARGE SCALE GENOMIC DNA]</scope>
</reference>
<organism evidence="1 2">
    <name type="scientific">Linum trigynum</name>
    <dbReference type="NCBI Taxonomy" id="586398"/>
    <lineage>
        <taxon>Eukaryota</taxon>
        <taxon>Viridiplantae</taxon>
        <taxon>Streptophyta</taxon>
        <taxon>Embryophyta</taxon>
        <taxon>Tracheophyta</taxon>
        <taxon>Spermatophyta</taxon>
        <taxon>Magnoliopsida</taxon>
        <taxon>eudicotyledons</taxon>
        <taxon>Gunneridae</taxon>
        <taxon>Pentapetalae</taxon>
        <taxon>rosids</taxon>
        <taxon>fabids</taxon>
        <taxon>Malpighiales</taxon>
        <taxon>Linaceae</taxon>
        <taxon>Linum</taxon>
    </lineage>
</organism>
<gene>
    <name evidence="1" type="ORF">LTRI10_LOCUS16191</name>
</gene>
<dbReference type="AlphaFoldDB" id="A0AAV2DK24"/>
<evidence type="ECO:0000313" key="1">
    <source>
        <dbReference type="EMBL" id="CAL1374319.1"/>
    </source>
</evidence>
<evidence type="ECO:0000313" key="2">
    <source>
        <dbReference type="Proteomes" id="UP001497516"/>
    </source>
</evidence>
<protein>
    <submittedName>
        <fullName evidence="1">Uncharacterized protein</fullName>
    </submittedName>
</protein>
<keyword evidence="2" id="KW-1185">Reference proteome</keyword>
<dbReference type="Proteomes" id="UP001497516">
    <property type="component" value="Chromosome 3"/>
</dbReference>
<sequence>MIKTCRFSLQLKRSFSVGLVFHQRRHRFHVACDCKSATRYFIDALKLPIVTNWYPWYGNRRVGGWSHV</sequence>
<proteinExistence type="predicted"/>
<accession>A0AAV2DK24</accession>